<sequence>MKMQPKFSSFFLLFILFISGTTNGQSNKASRLEMVYTVSMEQPESNTFQVVLNCGGLSENYYDFKIPVWMPGYYQILNYANDIKNLKISDLKGNPVKWDKANHNTWRVYSGGVKAIELNYEVKTNRSFVATNYLNSERAFIAPTGLFMHVADQINVPVTVHIKPYRGWNRIATGLEKIKEFTYHANDFDILYDSPILIGKLEELPFFTVKGVPHYFIGYQLGDFNKEAFMADLKKVIEAAVAVIGDIPFKDYTFIGIGPGGGGIEHLNSSAVAFTGSKSLDKPGGRMGILSFLGHEYFHHYNAKRIRPIELGPFDYDNGSRTNMLWVAEGVTTYYDEMLLRWAKLESSEQILVNFQQAIKKYETSPGSLFQAVSQASYDTWSDGPFGRIGDEVNKTVSYYDKGPVMGMLLDFKIRHETKNKKSLNDVMRTLYYTFYKKENRGYTEDEFRKVCEQTAGGSLAEFFSYIYTVKTPDYVKYLNYAGLTIDVKPRVMEGAWHGIHAAVVNDSLRVRDVDWNSPAWIEGIRRNQVIASINGQPASKTLLDQITKQNHPNDRIKIETFDRGKKAIIPMLLGKKSETSFEIKRLSRPNELQKIILKSWLKE</sequence>
<feature type="chain" id="PRO_5011487165" evidence="1">
    <location>
        <begin position="25"/>
        <end position="604"/>
    </location>
</feature>
<dbReference type="InterPro" id="IPR007963">
    <property type="entry name" value="Peptidase_M61_catalytic"/>
</dbReference>
<dbReference type="InterPro" id="IPR040756">
    <property type="entry name" value="Peptidase_M61_N"/>
</dbReference>
<dbReference type="EMBL" id="FOPP01000002">
    <property type="protein sequence ID" value="SFG83022.1"/>
    <property type="molecule type" value="Genomic_DNA"/>
</dbReference>
<dbReference type="Proteomes" id="UP000199666">
    <property type="component" value="Unassembled WGS sequence"/>
</dbReference>
<name>A0A1I2V1D5_9SPHI</name>
<dbReference type="InterPro" id="IPR027268">
    <property type="entry name" value="Peptidase_M4/M1_CTD_sf"/>
</dbReference>
<dbReference type="PIRSF" id="PIRSF016493">
    <property type="entry name" value="Glycyl_aminpptds"/>
    <property type="match status" value="1"/>
</dbReference>
<evidence type="ECO:0000313" key="4">
    <source>
        <dbReference type="EMBL" id="SFG83022.1"/>
    </source>
</evidence>
<reference evidence="4 5" key="1">
    <citation type="submission" date="2016-10" db="EMBL/GenBank/DDBJ databases">
        <authorList>
            <person name="de Groot N.N."/>
        </authorList>
    </citation>
    <scope>NUCLEOTIDE SEQUENCE [LARGE SCALE GENOMIC DNA]</scope>
    <source>
        <strain evidence="4 5">DSM 18684</strain>
    </source>
</reference>
<evidence type="ECO:0000313" key="5">
    <source>
        <dbReference type="Proteomes" id="UP000199666"/>
    </source>
</evidence>
<evidence type="ECO:0000259" key="2">
    <source>
        <dbReference type="Pfam" id="PF05299"/>
    </source>
</evidence>
<dbReference type="SUPFAM" id="SSF50156">
    <property type="entry name" value="PDZ domain-like"/>
    <property type="match status" value="1"/>
</dbReference>
<dbReference type="Pfam" id="PF05299">
    <property type="entry name" value="Peptidase_M61"/>
    <property type="match status" value="1"/>
</dbReference>
<accession>A0A1I2V1D5</accession>
<keyword evidence="1" id="KW-0732">Signal</keyword>
<feature type="signal peptide" evidence="1">
    <location>
        <begin position="1"/>
        <end position="24"/>
    </location>
</feature>
<feature type="domain" description="Peptidase M61 catalytic" evidence="2">
    <location>
        <begin position="290"/>
        <end position="405"/>
    </location>
</feature>
<dbReference type="GO" id="GO:0008237">
    <property type="term" value="F:metallopeptidase activity"/>
    <property type="evidence" value="ECO:0007669"/>
    <property type="project" value="UniProtKB-KW"/>
</dbReference>
<evidence type="ECO:0000259" key="3">
    <source>
        <dbReference type="Pfam" id="PF17899"/>
    </source>
</evidence>
<dbReference type="InterPro" id="IPR036034">
    <property type="entry name" value="PDZ_sf"/>
</dbReference>
<dbReference type="GO" id="GO:0006508">
    <property type="term" value="P:proteolysis"/>
    <property type="evidence" value="ECO:0007669"/>
    <property type="project" value="UniProtKB-KW"/>
</dbReference>
<feature type="domain" description="Peptidase M61 N-terminal" evidence="3">
    <location>
        <begin position="36"/>
        <end position="200"/>
    </location>
</feature>
<keyword evidence="4" id="KW-0645">Protease</keyword>
<dbReference type="STRING" id="414048.SAMN04489864_102451"/>
<keyword evidence="4" id="KW-0378">Hydrolase</keyword>
<evidence type="ECO:0000256" key="1">
    <source>
        <dbReference type="SAM" id="SignalP"/>
    </source>
</evidence>
<keyword evidence="5" id="KW-1185">Reference proteome</keyword>
<protein>
    <submittedName>
        <fullName evidence="4">Predicted metalloprotease, contains C-terminal PDZ domain</fullName>
    </submittedName>
</protein>
<dbReference type="SUPFAM" id="SSF55486">
    <property type="entry name" value="Metalloproteases ('zincins'), catalytic domain"/>
    <property type="match status" value="1"/>
</dbReference>
<proteinExistence type="predicted"/>
<dbReference type="AlphaFoldDB" id="A0A1I2V1D5"/>
<organism evidence="4 5">
    <name type="scientific">Pedobacter insulae</name>
    <dbReference type="NCBI Taxonomy" id="414048"/>
    <lineage>
        <taxon>Bacteria</taxon>
        <taxon>Pseudomonadati</taxon>
        <taxon>Bacteroidota</taxon>
        <taxon>Sphingobacteriia</taxon>
        <taxon>Sphingobacteriales</taxon>
        <taxon>Sphingobacteriaceae</taxon>
        <taxon>Pedobacter</taxon>
    </lineage>
</organism>
<dbReference type="Pfam" id="PF17899">
    <property type="entry name" value="Peptidase_M61_N"/>
    <property type="match status" value="1"/>
</dbReference>
<gene>
    <name evidence="4" type="ORF">SAMN04489864_102451</name>
</gene>
<dbReference type="Gene3D" id="1.10.390.10">
    <property type="entry name" value="Neutral Protease Domain 2"/>
    <property type="match status" value="1"/>
</dbReference>
<dbReference type="Gene3D" id="2.60.40.3650">
    <property type="match status" value="1"/>
</dbReference>
<keyword evidence="4" id="KW-0482">Metalloprotease</keyword>
<dbReference type="Gene3D" id="2.30.42.10">
    <property type="match status" value="1"/>
</dbReference>
<dbReference type="RefSeq" id="WP_177217057.1">
    <property type="nucleotide sequence ID" value="NZ_FOPP01000002.1"/>
</dbReference>
<dbReference type="InterPro" id="IPR024191">
    <property type="entry name" value="Peptidase_M61"/>
</dbReference>